<reference evidence="2" key="1">
    <citation type="journal article" date="2023" name="G3 (Bethesda)">
        <title>A reference genome for the long-term kleptoplast-retaining sea slug Elysia crispata morphotype clarki.</title>
        <authorList>
            <person name="Eastman K.E."/>
            <person name="Pendleton A.L."/>
            <person name="Shaikh M.A."/>
            <person name="Suttiyut T."/>
            <person name="Ogas R."/>
            <person name="Tomko P."/>
            <person name="Gavelis G."/>
            <person name="Widhalm J.R."/>
            <person name="Wisecaver J.H."/>
        </authorList>
    </citation>
    <scope>NUCLEOTIDE SEQUENCE</scope>
    <source>
        <strain evidence="2">ECLA1</strain>
    </source>
</reference>
<gene>
    <name evidence="2" type="ORF">RRG08_036359</name>
</gene>
<accession>A0AAE0ZLQ5</accession>
<evidence type="ECO:0000313" key="2">
    <source>
        <dbReference type="EMBL" id="KAK3770757.1"/>
    </source>
</evidence>
<proteinExistence type="predicted"/>
<keyword evidence="3" id="KW-1185">Reference proteome</keyword>
<dbReference type="AlphaFoldDB" id="A0AAE0ZLQ5"/>
<keyword evidence="1" id="KW-0472">Membrane</keyword>
<feature type="transmembrane region" description="Helical" evidence="1">
    <location>
        <begin position="60"/>
        <end position="83"/>
    </location>
</feature>
<dbReference type="Proteomes" id="UP001283361">
    <property type="component" value="Unassembled WGS sequence"/>
</dbReference>
<protein>
    <submittedName>
        <fullName evidence="2">Uncharacterized protein</fullName>
    </submittedName>
</protein>
<comment type="caution">
    <text evidence="2">The sequence shown here is derived from an EMBL/GenBank/DDBJ whole genome shotgun (WGS) entry which is preliminary data.</text>
</comment>
<keyword evidence="1" id="KW-0812">Transmembrane</keyword>
<dbReference type="EMBL" id="JAWDGP010003786">
    <property type="protein sequence ID" value="KAK3770757.1"/>
    <property type="molecule type" value="Genomic_DNA"/>
</dbReference>
<sequence length="139" mass="15387">MSLDEHEVNAKGGEDSRQMNVAWRTAGDSPAEPGLCSVVGRTLPGKAKPTRAGFNSTSTFLAYVFVYVFTFLSFPVNFGNTFFGQEYSKIKIRNRIGSSTIKSLKLKAARAYFNFEHTWIEFGMGHGPGLTEATIHDRV</sequence>
<name>A0AAE0ZLQ5_9GAST</name>
<evidence type="ECO:0000313" key="3">
    <source>
        <dbReference type="Proteomes" id="UP001283361"/>
    </source>
</evidence>
<keyword evidence="1" id="KW-1133">Transmembrane helix</keyword>
<evidence type="ECO:0000256" key="1">
    <source>
        <dbReference type="SAM" id="Phobius"/>
    </source>
</evidence>
<organism evidence="2 3">
    <name type="scientific">Elysia crispata</name>
    <name type="common">lettuce slug</name>
    <dbReference type="NCBI Taxonomy" id="231223"/>
    <lineage>
        <taxon>Eukaryota</taxon>
        <taxon>Metazoa</taxon>
        <taxon>Spiralia</taxon>
        <taxon>Lophotrochozoa</taxon>
        <taxon>Mollusca</taxon>
        <taxon>Gastropoda</taxon>
        <taxon>Heterobranchia</taxon>
        <taxon>Euthyneura</taxon>
        <taxon>Panpulmonata</taxon>
        <taxon>Sacoglossa</taxon>
        <taxon>Placobranchoidea</taxon>
        <taxon>Plakobranchidae</taxon>
        <taxon>Elysia</taxon>
    </lineage>
</organism>